<dbReference type="GO" id="GO:0006629">
    <property type="term" value="P:lipid metabolic process"/>
    <property type="evidence" value="ECO:0007669"/>
    <property type="project" value="InterPro"/>
</dbReference>
<comment type="caution">
    <text evidence="3">The sequence shown here is derived from an EMBL/GenBank/DDBJ whole genome shotgun (WGS) entry which is preliminary data.</text>
</comment>
<dbReference type="PATRIC" id="fig|991778.3.peg.2513"/>
<dbReference type="RefSeq" id="WP_007326292.1">
    <property type="nucleotide sequence ID" value="NZ_AFAR01000128.1"/>
</dbReference>
<dbReference type="SUPFAM" id="SSF51695">
    <property type="entry name" value="PLC-like phosphodiesterases"/>
    <property type="match status" value="1"/>
</dbReference>
<reference evidence="3 4" key="1">
    <citation type="journal article" date="2013" name="Mar. Genomics">
        <title>Expression of sulfatases in Rhodopirellula baltica and the diversity of sulfatases in the genus Rhodopirellula.</title>
        <authorList>
            <person name="Wegner C.E."/>
            <person name="Richter-Heitmann T."/>
            <person name="Klindworth A."/>
            <person name="Klockow C."/>
            <person name="Richter M."/>
            <person name="Achstetter T."/>
            <person name="Glockner F.O."/>
            <person name="Harder J."/>
        </authorList>
    </citation>
    <scope>NUCLEOTIDE SEQUENCE [LARGE SCALE GENOMIC DNA]</scope>
    <source>
        <strain evidence="3 4">WH47</strain>
    </source>
</reference>
<proteinExistence type="predicted"/>
<name>F2ARN1_RHOBT</name>
<dbReference type="PANTHER" id="PTHR31571:SF1">
    <property type="entry name" value="ALTERED INHERITANCE OF MITOCHONDRIA PROTEIN 6"/>
    <property type="match status" value="1"/>
</dbReference>
<protein>
    <recommendedName>
        <fullName evidence="1">Altered inheritance of mitochondria protein 6</fullName>
    </recommendedName>
</protein>
<dbReference type="Proteomes" id="UP000006222">
    <property type="component" value="Unassembled WGS sequence"/>
</dbReference>
<evidence type="ECO:0000313" key="3">
    <source>
        <dbReference type="EMBL" id="EGF27671.1"/>
    </source>
</evidence>
<dbReference type="InterPro" id="IPR039559">
    <property type="entry name" value="AIM6_PI-PLC-like_dom"/>
</dbReference>
<dbReference type="Gene3D" id="3.20.20.190">
    <property type="entry name" value="Phosphatidylinositol (PI) phosphodiesterase"/>
    <property type="match status" value="1"/>
</dbReference>
<dbReference type="GO" id="GO:0008081">
    <property type="term" value="F:phosphoric diester hydrolase activity"/>
    <property type="evidence" value="ECO:0007669"/>
    <property type="project" value="InterPro"/>
</dbReference>
<gene>
    <name evidence="3" type="ORF">RBWH47_00519</name>
</gene>
<dbReference type="PANTHER" id="PTHR31571">
    <property type="entry name" value="ALTERED INHERITANCE OF MITOCHONDRIA PROTEIN 6"/>
    <property type="match status" value="1"/>
</dbReference>
<evidence type="ECO:0000313" key="4">
    <source>
        <dbReference type="Proteomes" id="UP000006222"/>
    </source>
</evidence>
<dbReference type="AlphaFoldDB" id="F2ARN1"/>
<dbReference type="Pfam" id="PF13653">
    <property type="entry name" value="GDPD_2"/>
    <property type="match status" value="1"/>
</dbReference>
<feature type="signal peptide" evidence="2">
    <location>
        <begin position="1"/>
        <end position="35"/>
    </location>
</feature>
<accession>F2ARN1</accession>
<dbReference type="CDD" id="cd08577">
    <property type="entry name" value="PI-PLCc_GDPD_SF_unchar3"/>
    <property type="match status" value="1"/>
</dbReference>
<organism evidence="3 4">
    <name type="scientific">Rhodopirellula baltica WH47</name>
    <dbReference type="NCBI Taxonomy" id="991778"/>
    <lineage>
        <taxon>Bacteria</taxon>
        <taxon>Pseudomonadati</taxon>
        <taxon>Planctomycetota</taxon>
        <taxon>Planctomycetia</taxon>
        <taxon>Pirellulales</taxon>
        <taxon>Pirellulaceae</taxon>
        <taxon>Rhodopirellula</taxon>
    </lineage>
</organism>
<sequence length="294" mass="32787">MNIPSPLRRRTSVFAAVPFCIAACFVSLTATICSAQTSASNSTVRPSHSKAHAHNDYLHDRPLLDALDNGFRSVEADIFLVEGDLWVAHSTAELSADRTLKALYLDPLRQRMQTHANDSPGSFQSVEGDGQPITLLIDLKSDGESTYRALNQLLSKYDDVFTHVDSDGVHRRGVTAIISGNRPIESVQSDLPRFVGVDGRLDDLNKNYSAELMPLISDHWGRNFQWRGKGDLPEADREKLSGILERAHRQNRRVRFWATPDHQAAWKVLNDAGVDLINTDDLEGLNQFLQTQSN</sequence>
<dbReference type="EMBL" id="AFAR01000128">
    <property type="protein sequence ID" value="EGF27671.1"/>
    <property type="molecule type" value="Genomic_DNA"/>
</dbReference>
<evidence type="ECO:0000256" key="1">
    <source>
        <dbReference type="ARBA" id="ARBA00014286"/>
    </source>
</evidence>
<feature type="chain" id="PRO_5003279113" description="Altered inheritance of mitochondria protein 6" evidence="2">
    <location>
        <begin position="36"/>
        <end position="294"/>
    </location>
</feature>
<evidence type="ECO:0000256" key="2">
    <source>
        <dbReference type="SAM" id="SignalP"/>
    </source>
</evidence>
<dbReference type="InterPro" id="IPR051236">
    <property type="entry name" value="HAT_RTT109-like"/>
</dbReference>
<keyword evidence="2" id="KW-0732">Signal</keyword>
<dbReference type="InterPro" id="IPR017946">
    <property type="entry name" value="PLC-like_Pdiesterase_TIM-brl"/>
</dbReference>